<comment type="caution">
    <text evidence="1">The sequence shown here is derived from an EMBL/GenBank/DDBJ whole genome shotgun (WGS) entry which is preliminary data.</text>
</comment>
<reference evidence="1" key="2">
    <citation type="submission" date="2023-04" db="EMBL/GenBank/DDBJ databases">
        <authorList>
            <person name="Bu L."/>
            <person name="Lu L."/>
            <person name="Laidemitt M.R."/>
            <person name="Zhang S.M."/>
            <person name="Mutuku M."/>
            <person name="Mkoji G."/>
            <person name="Steinauer M."/>
            <person name="Loker E.S."/>
        </authorList>
    </citation>
    <scope>NUCLEOTIDE SEQUENCE</scope>
    <source>
        <strain evidence="1">KasaAsao</strain>
        <tissue evidence="1">Whole Snail</tissue>
    </source>
</reference>
<evidence type="ECO:0000313" key="1">
    <source>
        <dbReference type="EMBL" id="KAK0053772.1"/>
    </source>
</evidence>
<evidence type="ECO:0000313" key="2">
    <source>
        <dbReference type="Proteomes" id="UP001233172"/>
    </source>
</evidence>
<dbReference type="Proteomes" id="UP001233172">
    <property type="component" value="Unassembled WGS sequence"/>
</dbReference>
<organism evidence="1 2">
    <name type="scientific">Biomphalaria pfeifferi</name>
    <name type="common">Bloodfluke planorb</name>
    <name type="synonym">Freshwater snail</name>
    <dbReference type="NCBI Taxonomy" id="112525"/>
    <lineage>
        <taxon>Eukaryota</taxon>
        <taxon>Metazoa</taxon>
        <taxon>Spiralia</taxon>
        <taxon>Lophotrochozoa</taxon>
        <taxon>Mollusca</taxon>
        <taxon>Gastropoda</taxon>
        <taxon>Heterobranchia</taxon>
        <taxon>Euthyneura</taxon>
        <taxon>Panpulmonata</taxon>
        <taxon>Hygrophila</taxon>
        <taxon>Lymnaeoidea</taxon>
        <taxon>Planorbidae</taxon>
        <taxon>Biomphalaria</taxon>
    </lineage>
</organism>
<sequence length="110" mass="11926">MNVPHVTQGGVSYHPVILLALTFILGLMASFPLVAANLDYICVFGTLSRTSLTDGRTLEYCQTGMEPPVVLKDDFVEARSQSGQCWECMCDDETGLACCNFTCGTQHRGG</sequence>
<gene>
    <name evidence="1" type="ORF">Bpfe_016766</name>
</gene>
<name>A0AAD8BFQ8_BIOPF</name>
<accession>A0AAD8BFQ8</accession>
<reference evidence="1" key="1">
    <citation type="journal article" date="2023" name="PLoS Negl. Trop. Dis.">
        <title>A genome sequence for Biomphalaria pfeifferi, the major vector snail for the human-infecting parasite Schistosoma mansoni.</title>
        <authorList>
            <person name="Bu L."/>
            <person name="Lu L."/>
            <person name="Laidemitt M.R."/>
            <person name="Zhang S.M."/>
            <person name="Mutuku M."/>
            <person name="Mkoji G."/>
            <person name="Steinauer M."/>
            <person name="Loker E.S."/>
        </authorList>
    </citation>
    <scope>NUCLEOTIDE SEQUENCE</scope>
    <source>
        <strain evidence="1">KasaAsao</strain>
    </source>
</reference>
<proteinExistence type="predicted"/>
<dbReference type="AlphaFoldDB" id="A0AAD8BFQ8"/>
<keyword evidence="2" id="KW-1185">Reference proteome</keyword>
<dbReference type="EMBL" id="JASAOG010000083">
    <property type="protein sequence ID" value="KAK0053772.1"/>
    <property type="molecule type" value="Genomic_DNA"/>
</dbReference>
<protein>
    <submittedName>
        <fullName evidence="1">Uncharacterized protein</fullName>
    </submittedName>
</protein>